<comment type="caution">
    <text evidence="3">The sequence shown here is derived from an EMBL/GenBank/DDBJ whole genome shotgun (WGS) entry which is preliminary data.</text>
</comment>
<organism evidence="3 4">
    <name type="scientific">Colocasia esculenta</name>
    <name type="common">Wild taro</name>
    <name type="synonym">Arum esculentum</name>
    <dbReference type="NCBI Taxonomy" id="4460"/>
    <lineage>
        <taxon>Eukaryota</taxon>
        <taxon>Viridiplantae</taxon>
        <taxon>Streptophyta</taxon>
        <taxon>Embryophyta</taxon>
        <taxon>Tracheophyta</taxon>
        <taxon>Spermatophyta</taxon>
        <taxon>Magnoliopsida</taxon>
        <taxon>Liliopsida</taxon>
        <taxon>Araceae</taxon>
        <taxon>Aroideae</taxon>
        <taxon>Colocasieae</taxon>
        <taxon>Colocasia</taxon>
    </lineage>
</organism>
<evidence type="ECO:0000313" key="3">
    <source>
        <dbReference type="EMBL" id="MQM20298.1"/>
    </source>
</evidence>
<dbReference type="PANTHER" id="PTHR12961">
    <property type="entry name" value="CONSERVED OLIGOMERIC GOLGI COMPLEX COMPONENT 2"/>
    <property type="match status" value="1"/>
</dbReference>
<feature type="non-terminal residue" evidence="3">
    <location>
        <position position="139"/>
    </location>
</feature>
<dbReference type="GO" id="GO:0015031">
    <property type="term" value="P:protein transport"/>
    <property type="evidence" value="ECO:0007669"/>
    <property type="project" value="InterPro"/>
</dbReference>
<evidence type="ECO:0000259" key="2">
    <source>
        <dbReference type="Pfam" id="PF12022"/>
    </source>
</evidence>
<keyword evidence="4" id="KW-1185">Reference proteome</keyword>
<dbReference type="GO" id="GO:0006891">
    <property type="term" value="P:intra-Golgi vesicle-mediated transport"/>
    <property type="evidence" value="ECO:0007669"/>
    <property type="project" value="TreeGrafter"/>
</dbReference>
<name>A0A843XKL7_COLES</name>
<sequence length="139" mass="15751">PLRHSPYVSGLFRPVKAFLEGERIAYLTVQTRNQFLVSATERITSRYYDLVSELVDTVRKTESSPQRICQTAQRRGGTSTDASDNTMSNTDKLCMQYFLDIQEYGCNLIELGVAAGDIPAYRSLWQCVAPADRQTTIRF</sequence>
<dbReference type="AlphaFoldDB" id="A0A843XKL7"/>
<evidence type="ECO:0000256" key="1">
    <source>
        <dbReference type="SAM" id="MobiDB-lite"/>
    </source>
</evidence>
<dbReference type="GO" id="GO:0017119">
    <property type="term" value="C:Golgi transport complex"/>
    <property type="evidence" value="ECO:0007669"/>
    <property type="project" value="TreeGrafter"/>
</dbReference>
<dbReference type="OrthoDB" id="332281at2759"/>
<dbReference type="Proteomes" id="UP000652761">
    <property type="component" value="Unassembled WGS sequence"/>
</dbReference>
<gene>
    <name evidence="3" type="ORF">Taro_053316</name>
</gene>
<dbReference type="PANTHER" id="PTHR12961:SF0">
    <property type="entry name" value="CONSERVED OLIGOMERIC GOLGI COMPLEX SUBUNIT 2"/>
    <property type="match status" value="1"/>
</dbReference>
<feature type="region of interest" description="Disordered" evidence="1">
    <location>
        <begin position="65"/>
        <end position="85"/>
    </location>
</feature>
<dbReference type="Pfam" id="PF12022">
    <property type="entry name" value="COG2_C"/>
    <property type="match status" value="1"/>
</dbReference>
<protein>
    <recommendedName>
        <fullName evidence="2">COG complex component COG2 C-terminal domain-containing protein</fullName>
    </recommendedName>
</protein>
<dbReference type="GO" id="GO:0016020">
    <property type="term" value="C:membrane"/>
    <property type="evidence" value="ECO:0007669"/>
    <property type="project" value="InterPro"/>
</dbReference>
<dbReference type="EMBL" id="NMUH01009692">
    <property type="protein sequence ID" value="MQM20298.1"/>
    <property type="molecule type" value="Genomic_DNA"/>
</dbReference>
<dbReference type="InterPro" id="IPR024603">
    <property type="entry name" value="COG_complex_COG2_C"/>
</dbReference>
<accession>A0A843XKL7</accession>
<dbReference type="GO" id="GO:0007030">
    <property type="term" value="P:Golgi organization"/>
    <property type="evidence" value="ECO:0007669"/>
    <property type="project" value="InterPro"/>
</dbReference>
<evidence type="ECO:0000313" key="4">
    <source>
        <dbReference type="Proteomes" id="UP000652761"/>
    </source>
</evidence>
<reference evidence="3" key="1">
    <citation type="submission" date="2017-07" db="EMBL/GenBank/DDBJ databases">
        <title>Taro Niue Genome Assembly and Annotation.</title>
        <authorList>
            <person name="Atibalentja N."/>
            <person name="Keating K."/>
            <person name="Fields C.J."/>
        </authorList>
    </citation>
    <scope>NUCLEOTIDE SEQUENCE</scope>
    <source>
        <strain evidence="3">Niue_2</strain>
        <tissue evidence="3">Leaf</tissue>
    </source>
</reference>
<dbReference type="InterPro" id="IPR009316">
    <property type="entry name" value="COG2"/>
</dbReference>
<proteinExistence type="predicted"/>
<feature type="domain" description="COG complex component COG2 C-terminal" evidence="2">
    <location>
        <begin position="1"/>
        <end position="101"/>
    </location>
</feature>